<dbReference type="EMBL" id="MCFF01000078">
    <property type="protein sequence ID" value="ORY96062.1"/>
    <property type="molecule type" value="Genomic_DNA"/>
</dbReference>
<feature type="domain" description="FAD-binding" evidence="6">
    <location>
        <begin position="16"/>
        <end position="185"/>
    </location>
</feature>
<dbReference type="SUPFAM" id="SSF51905">
    <property type="entry name" value="FAD/NAD(P)-binding domain"/>
    <property type="match status" value="1"/>
</dbReference>
<gene>
    <name evidence="7" type="ORF">BCR41DRAFT_390722</name>
</gene>
<name>A0A1Y2G5Y1_9FUNG</name>
<evidence type="ECO:0000256" key="2">
    <source>
        <dbReference type="ARBA" id="ARBA00022630"/>
    </source>
</evidence>
<dbReference type="InterPro" id="IPR050493">
    <property type="entry name" value="FAD-dep_Monooxygenase_BioMet"/>
</dbReference>
<dbReference type="InterPro" id="IPR036188">
    <property type="entry name" value="FAD/NAD-bd_sf"/>
</dbReference>
<dbReference type="GO" id="GO:0071949">
    <property type="term" value="F:FAD binding"/>
    <property type="evidence" value="ECO:0007669"/>
    <property type="project" value="InterPro"/>
</dbReference>
<dbReference type="InParanoid" id="A0A1Y2G5Y1"/>
<comment type="similarity">
    <text evidence="1">Belongs to the paxM FAD-dependent monooxygenase family.</text>
</comment>
<dbReference type="RefSeq" id="XP_021875489.1">
    <property type="nucleotide sequence ID" value="XM_022028266.1"/>
</dbReference>
<dbReference type="STRING" id="64571.A0A1Y2G5Y1"/>
<dbReference type="AlphaFoldDB" id="A0A1Y2G5Y1"/>
<dbReference type="InterPro" id="IPR002938">
    <property type="entry name" value="FAD-bd"/>
</dbReference>
<evidence type="ECO:0000256" key="1">
    <source>
        <dbReference type="ARBA" id="ARBA00007992"/>
    </source>
</evidence>
<keyword evidence="2" id="KW-0285">Flavoprotein</keyword>
<dbReference type="GO" id="GO:0004497">
    <property type="term" value="F:monooxygenase activity"/>
    <property type="evidence" value="ECO:0007669"/>
    <property type="project" value="UniProtKB-KW"/>
</dbReference>
<protein>
    <recommendedName>
        <fullName evidence="6">FAD-binding domain-containing protein</fullName>
    </recommendedName>
</protein>
<dbReference type="PANTHER" id="PTHR13789">
    <property type="entry name" value="MONOOXYGENASE"/>
    <property type="match status" value="1"/>
</dbReference>
<keyword evidence="5" id="KW-0503">Monooxygenase</keyword>
<dbReference type="PRINTS" id="PR00420">
    <property type="entry name" value="RNGMNOXGNASE"/>
</dbReference>
<keyword evidence="4" id="KW-0560">Oxidoreductase</keyword>
<comment type="caution">
    <text evidence="7">The sequence shown here is derived from an EMBL/GenBank/DDBJ whole genome shotgun (WGS) entry which is preliminary data.</text>
</comment>
<dbReference type="OrthoDB" id="655030at2759"/>
<evidence type="ECO:0000256" key="5">
    <source>
        <dbReference type="ARBA" id="ARBA00023033"/>
    </source>
</evidence>
<proteinExistence type="inferred from homology"/>
<dbReference type="GeneID" id="33570109"/>
<accession>A0A1Y2G5Y1</accession>
<keyword evidence="3" id="KW-0274">FAD</keyword>
<sequence>MIADSPQIKRTDNPSILIVGAGIGGLTLAILLEKAGVQYEIFDRMAEIKPLGSALMLGSNVTPLFKQLGIYDEFISLARVVYSVDTLNEEREIEVPMPLAPIVEMGGHKNYIVTRSVLYDLLRRQIPAQKVHLGKRVLSFTQDEYGVELQFSDGSVALGDVLVGADGAYSAVRQSLYKELKKEGKLPSSDDGSLPFSCVCLVGQTKPLDPIQYPRLNKEYCEFNYVIGKDKPYSWATWTTRGNIYCWSVTLYLNKESSKDNDSFRNSEWGPEAATAMSKDVRDFPAVGEYLDNGLTIGNLIDNTPLVSKVMLEEKVFGTWYHERTVLLGDACHKVHPASGSGAVNAIHDAVALANWLSVLNSNKVVHIERIFKEYRAERYPAALAAFASGQTLSKLRASGWKAAIARFIVRNLPLWLYKIMLKNLVAHRPQVSFLPLVDDSKGTLAAKHQPSLEKTLAIHKKLEEKKASTPSVKTTSASAAVAAATAI</sequence>
<evidence type="ECO:0000256" key="4">
    <source>
        <dbReference type="ARBA" id="ARBA00023002"/>
    </source>
</evidence>
<evidence type="ECO:0000313" key="7">
    <source>
        <dbReference type="EMBL" id="ORY96062.1"/>
    </source>
</evidence>
<dbReference type="Proteomes" id="UP000193648">
    <property type="component" value="Unassembled WGS sequence"/>
</dbReference>
<evidence type="ECO:0000313" key="8">
    <source>
        <dbReference type="Proteomes" id="UP000193648"/>
    </source>
</evidence>
<feature type="domain" description="FAD-binding" evidence="6">
    <location>
        <begin position="308"/>
        <end position="385"/>
    </location>
</feature>
<organism evidence="7 8">
    <name type="scientific">Lobosporangium transversale</name>
    <dbReference type="NCBI Taxonomy" id="64571"/>
    <lineage>
        <taxon>Eukaryota</taxon>
        <taxon>Fungi</taxon>
        <taxon>Fungi incertae sedis</taxon>
        <taxon>Mucoromycota</taxon>
        <taxon>Mortierellomycotina</taxon>
        <taxon>Mortierellomycetes</taxon>
        <taxon>Mortierellales</taxon>
        <taxon>Mortierellaceae</taxon>
        <taxon>Lobosporangium</taxon>
    </lineage>
</organism>
<dbReference type="PANTHER" id="PTHR13789:SF309">
    <property type="entry name" value="PUTATIVE (AFU_ORTHOLOGUE AFUA_6G14510)-RELATED"/>
    <property type="match status" value="1"/>
</dbReference>
<reference evidence="7 8" key="1">
    <citation type="submission" date="2016-07" db="EMBL/GenBank/DDBJ databases">
        <title>Pervasive Adenine N6-methylation of Active Genes in Fungi.</title>
        <authorList>
            <consortium name="DOE Joint Genome Institute"/>
            <person name="Mondo S.J."/>
            <person name="Dannebaum R.O."/>
            <person name="Kuo R.C."/>
            <person name="Labutti K."/>
            <person name="Haridas S."/>
            <person name="Kuo A."/>
            <person name="Salamov A."/>
            <person name="Ahrendt S.R."/>
            <person name="Lipzen A."/>
            <person name="Sullivan W."/>
            <person name="Andreopoulos W.B."/>
            <person name="Clum A."/>
            <person name="Lindquist E."/>
            <person name="Daum C."/>
            <person name="Ramamoorthy G.K."/>
            <person name="Gryganskyi A."/>
            <person name="Culley D."/>
            <person name="Magnuson J.K."/>
            <person name="James T.Y."/>
            <person name="O'Malley M.A."/>
            <person name="Stajich J.E."/>
            <person name="Spatafora J.W."/>
            <person name="Visel A."/>
            <person name="Grigoriev I.V."/>
        </authorList>
    </citation>
    <scope>NUCLEOTIDE SEQUENCE [LARGE SCALE GENOMIC DNA]</scope>
    <source>
        <strain evidence="7 8">NRRL 3116</strain>
    </source>
</reference>
<dbReference type="Gene3D" id="3.50.50.60">
    <property type="entry name" value="FAD/NAD(P)-binding domain"/>
    <property type="match status" value="1"/>
</dbReference>
<dbReference type="Pfam" id="PF01494">
    <property type="entry name" value="FAD_binding_3"/>
    <property type="match status" value="2"/>
</dbReference>
<evidence type="ECO:0000259" key="6">
    <source>
        <dbReference type="Pfam" id="PF01494"/>
    </source>
</evidence>
<evidence type="ECO:0000256" key="3">
    <source>
        <dbReference type="ARBA" id="ARBA00022827"/>
    </source>
</evidence>
<keyword evidence="8" id="KW-1185">Reference proteome</keyword>